<evidence type="ECO:0000256" key="5">
    <source>
        <dbReference type="PROSITE-ProRule" id="PRU00277"/>
    </source>
</evidence>
<gene>
    <name evidence="9" type="ORF">PTKU64_41590</name>
</gene>
<dbReference type="EC" id="5.2.1.8" evidence="6"/>
<evidence type="ECO:0000256" key="4">
    <source>
        <dbReference type="ARBA" id="ARBA00023235"/>
    </source>
</evidence>
<dbReference type="Gene3D" id="3.10.50.40">
    <property type="match status" value="1"/>
</dbReference>
<evidence type="ECO:0000259" key="8">
    <source>
        <dbReference type="PROSITE" id="PS50059"/>
    </source>
</evidence>
<keyword evidence="3 5" id="KW-0697">Rotamase</keyword>
<sequence>MRLAIHTKEIRVKSVVALLAAAALASVSFTANAASTEKLPSGVVVEHLTQGSGPQPTAADVVRVNYRGTLANGTEFDNSAKHGGPAEFPLGRVIPCWTQGVATMKVGEKAKLTCPAATAYGSRGVGVIPPNSDLTFEVELLAIVK</sequence>
<feature type="signal peptide" evidence="7">
    <location>
        <begin position="1"/>
        <end position="33"/>
    </location>
</feature>
<dbReference type="InterPro" id="IPR001179">
    <property type="entry name" value="PPIase_FKBP_dom"/>
</dbReference>
<reference evidence="9 10" key="1">
    <citation type="journal article" date="2022" name="Front. Microbiol.">
        <title>Identification and characterization of a novel class of self-sufficient cytochrome P450 hydroxylase involved in cyclohexanecarboxylate degradation in Paraburkholderia terrae strain KU-64.</title>
        <authorList>
            <person name="Yamamoto T."/>
            <person name="Hasegawa Y."/>
            <person name="Iwaki H."/>
        </authorList>
    </citation>
    <scope>NUCLEOTIDE SEQUENCE [LARGE SCALE GENOMIC DNA]</scope>
    <source>
        <strain evidence="9 10">KU-64</strain>
    </source>
</reference>
<protein>
    <recommendedName>
        <fullName evidence="6">Peptidyl-prolyl cis-trans isomerase</fullName>
        <ecNumber evidence="6">5.2.1.8</ecNumber>
    </recommendedName>
</protein>
<dbReference type="InterPro" id="IPR046357">
    <property type="entry name" value="PPIase_dom_sf"/>
</dbReference>
<evidence type="ECO:0000313" key="10">
    <source>
        <dbReference type="Proteomes" id="UP001319874"/>
    </source>
</evidence>
<keyword evidence="7" id="KW-0732">Signal</keyword>
<name>A0ABM7TMV3_9BURK</name>
<evidence type="ECO:0000256" key="2">
    <source>
        <dbReference type="ARBA" id="ARBA00006577"/>
    </source>
</evidence>
<dbReference type="PROSITE" id="PS50059">
    <property type="entry name" value="FKBP_PPIASE"/>
    <property type="match status" value="1"/>
</dbReference>
<proteinExistence type="inferred from homology"/>
<dbReference type="PANTHER" id="PTHR43811">
    <property type="entry name" value="FKBP-TYPE PEPTIDYL-PROLYL CIS-TRANS ISOMERASE FKPA"/>
    <property type="match status" value="1"/>
</dbReference>
<accession>A0ABM7TMV3</accession>
<feature type="chain" id="PRO_5046295948" description="Peptidyl-prolyl cis-trans isomerase" evidence="7">
    <location>
        <begin position="34"/>
        <end position="145"/>
    </location>
</feature>
<evidence type="ECO:0000256" key="6">
    <source>
        <dbReference type="RuleBase" id="RU003915"/>
    </source>
</evidence>
<evidence type="ECO:0000313" key="9">
    <source>
        <dbReference type="EMBL" id="BCZ80484.1"/>
    </source>
</evidence>
<keyword evidence="4 5" id="KW-0413">Isomerase</keyword>
<organism evidence="9 10">
    <name type="scientific">Paraburkholderia terrae</name>
    <dbReference type="NCBI Taxonomy" id="311230"/>
    <lineage>
        <taxon>Bacteria</taxon>
        <taxon>Pseudomonadati</taxon>
        <taxon>Pseudomonadota</taxon>
        <taxon>Betaproteobacteria</taxon>
        <taxon>Burkholderiales</taxon>
        <taxon>Burkholderiaceae</taxon>
        <taxon>Paraburkholderia</taxon>
    </lineage>
</organism>
<comment type="similarity">
    <text evidence="2 6">Belongs to the FKBP-type PPIase family.</text>
</comment>
<dbReference type="Pfam" id="PF00254">
    <property type="entry name" value="FKBP_C"/>
    <property type="match status" value="1"/>
</dbReference>
<dbReference type="Proteomes" id="UP001319874">
    <property type="component" value="Chromosome 2"/>
</dbReference>
<dbReference type="SUPFAM" id="SSF54534">
    <property type="entry name" value="FKBP-like"/>
    <property type="match status" value="1"/>
</dbReference>
<feature type="domain" description="PPIase FKBP-type" evidence="8">
    <location>
        <begin position="59"/>
        <end position="144"/>
    </location>
</feature>
<dbReference type="EMBL" id="AP024956">
    <property type="protein sequence ID" value="BCZ80484.1"/>
    <property type="molecule type" value="Genomic_DNA"/>
</dbReference>
<comment type="catalytic activity">
    <reaction evidence="1 5 6">
        <text>[protein]-peptidylproline (omega=180) = [protein]-peptidylproline (omega=0)</text>
        <dbReference type="Rhea" id="RHEA:16237"/>
        <dbReference type="Rhea" id="RHEA-COMP:10747"/>
        <dbReference type="Rhea" id="RHEA-COMP:10748"/>
        <dbReference type="ChEBI" id="CHEBI:83833"/>
        <dbReference type="ChEBI" id="CHEBI:83834"/>
        <dbReference type="EC" id="5.2.1.8"/>
    </reaction>
</comment>
<keyword evidence="10" id="KW-1185">Reference proteome</keyword>
<dbReference type="PANTHER" id="PTHR43811:SF19">
    <property type="entry name" value="39 KDA FK506-BINDING NUCLEAR PROTEIN"/>
    <property type="match status" value="1"/>
</dbReference>
<evidence type="ECO:0000256" key="1">
    <source>
        <dbReference type="ARBA" id="ARBA00000971"/>
    </source>
</evidence>
<evidence type="ECO:0000256" key="7">
    <source>
        <dbReference type="SAM" id="SignalP"/>
    </source>
</evidence>
<evidence type="ECO:0000256" key="3">
    <source>
        <dbReference type="ARBA" id="ARBA00023110"/>
    </source>
</evidence>